<keyword evidence="5" id="KW-1185">Reference proteome</keyword>
<dbReference type="InterPro" id="IPR052967">
    <property type="entry name" value="Stress_Response_Assoc"/>
</dbReference>
<dbReference type="GO" id="GO:0019684">
    <property type="term" value="P:photosynthesis, light reaction"/>
    <property type="evidence" value="ECO:0007669"/>
    <property type="project" value="InterPro"/>
</dbReference>
<dbReference type="PANTHER" id="PTHR38463">
    <property type="entry name" value="STRESS RESPONSE PROTEIN YSNF"/>
    <property type="match status" value="1"/>
</dbReference>
<evidence type="ECO:0000256" key="1">
    <source>
        <dbReference type="SAM" id="MobiDB-lite"/>
    </source>
</evidence>
<dbReference type="EMBL" id="JZKH01000003">
    <property type="protein sequence ID" value="KJS63440.1"/>
    <property type="molecule type" value="Genomic_DNA"/>
</dbReference>
<dbReference type="Pfam" id="PF05239">
    <property type="entry name" value="PRC"/>
    <property type="match status" value="1"/>
</dbReference>
<dbReference type="OrthoDB" id="3712018at2"/>
<evidence type="ECO:0000313" key="4">
    <source>
        <dbReference type="EMBL" id="KJS63440.1"/>
    </source>
</evidence>
<comment type="caution">
    <text evidence="4">The sequence shown here is derived from an EMBL/GenBank/DDBJ whole genome shotgun (WGS) entry which is preliminary data.</text>
</comment>
<protein>
    <submittedName>
        <fullName evidence="4">Photosystem reaction center subunit H</fullName>
    </submittedName>
</protein>
<dbReference type="SUPFAM" id="SSF50346">
    <property type="entry name" value="PRC-barrel domain"/>
    <property type="match status" value="1"/>
</dbReference>
<organism evidence="4 5">
    <name type="scientific">Streptomyces rubellomurinus (strain ATCC 31215)</name>
    <dbReference type="NCBI Taxonomy" id="359131"/>
    <lineage>
        <taxon>Bacteria</taxon>
        <taxon>Bacillati</taxon>
        <taxon>Actinomycetota</taxon>
        <taxon>Actinomycetes</taxon>
        <taxon>Kitasatosporales</taxon>
        <taxon>Streptomycetaceae</taxon>
        <taxon>Streptomyces</taxon>
    </lineage>
</organism>
<feature type="region of interest" description="Disordered" evidence="1">
    <location>
        <begin position="119"/>
        <end position="151"/>
    </location>
</feature>
<name>A0A0F2TMF2_STRR3</name>
<proteinExistence type="predicted"/>
<dbReference type="PANTHER" id="PTHR38463:SF1">
    <property type="entry name" value="STRESS RESPONSE PROTEIN YSNF"/>
    <property type="match status" value="1"/>
</dbReference>
<feature type="domain" description="DUF2382" evidence="3">
    <location>
        <begin position="154"/>
        <end position="265"/>
    </location>
</feature>
<dbReference type="InterPro" id="IPR019060">
    <property type="entry name" value="DUF2382"/>
</dbReference>
<dbReference type="AlphaFoldDB" id="A0A0F2TMF2"/>
<evidence type="ECO:0000259" key="3">
    <source>
        <dbReference type="Pfam" id="PF09557"/>
    </source>
</evidence>
<evidence type="ECO:0000259" key="2">
    <source>
        <dbReference type="Pfam" id="PF05239"/>
    </source>
</evidence>
<dbReference type="InterPro" id="IPR011033">
    <property type="entry name" value="PRC_barrel-like_sf"/>
</dbReference>
<dbReference type="Gene3D" id="3.90.50.10">
    <property type="entry name" value="Photosynthetic Reaction Center, subunit H, domain 2"/>
    <property type="match status" value="1"/>
</dbReference>
<dbReference type="InterPro" id="IPR027275">
    <property type="entry name" value="PRC-brl_dom"/>
</dbReference>
<dbReference type="GO" id="GO:0030077">
    <property type="term" value="C:plasma membrane light-harvesting complex"/>
    <property type="evidence" value="ECO:0007669"/>
    <property type="project" value="InterPro"/>
</dbReference>
<feature type="domain" description="PRC-barrel" evidence="2">
    <location>
        <begin position="7"/>
        <end position="75"/>
    </location>
</feature>
<dbReference type="RefSeq" id="WP_045692334.1">
    <property type="nucleotide sequence ID" value="NZ_JZKH01000003.1"/>
</dbReference>
<reference evidence="4 5" key="1">
    <citation type="submission" date="2015-02" db="EMBL/GenBank/DDBJ databases">
        <authorList>
            <person name="Ju K.-S."/>
            <person name="Doroghazi J.R."/>
            <person name="Metcalf W."/>
        </authorList>
    </citation>
    <scope>NUCLEOTIDE SEQUENCE [LARGE SCALE GENOMIC DNA]</scope>
    <source>
        <strain evidence="4 5">ATCC 31215</strain>
    </source>
</reference>
<gene>
    <name evidence="4" type="ORF">VM95_02680</name>
</gene>
<dbReference type="Proteomes" id="UP000033699">
    <property type="component" value="Unassembled WGS sequence"/>
</dbReference>
<feature type="region of interest" description="Disordered" evidence="1">
    <location>
        <begin position="250"/>
        <end position="283"/>
    </location>
</feature>
<sequence length="283" mass="30971">MITQQQARSMLNHPVHDAEGVRIGKADHVYLDDATGKPQWVSVKTGWFGSSESFVPIGDAKVVDDHLQVPYPKEKVKAAPMVALEEGGHLARREERRLYQHYGIATGNGGRAVERTAAGGGTTAPAVAPAGSPLVTPTPAAARSGDRRGWDGAMTRSEERMSVGVERYESGHAKLHKYVVTEEERQTVPVRHEEVRVEHEPITDANRGAAMSGEPIAEAEHEVTLHAERAVVRTEAVPVERVRLVTEERVEQQTVTGQVRKERIEADLPGGTEGIRGKETPRR</sequence>
<dbReference type="InterPro" id="IPR014747">
    <property type="entry name" value="Bac_photo_RC_H_C"/>
</dbReference>
<dbReference type="Pfam" id="PF09557">
    <property type="entry name" value="DUF2382"/>
    <property type="match status" value="1"/>
</dbReference>
<dbReference type="PATRIC" id="fig|359131.3.peg.2669"/>
<accession>A0A0F2TMF2</accession>
<evidence type="ECO:0000313" key="5">
    <source>
        <dbReference type="Proteomes" id="UP000033699"/>
    </source>
</evidence>